<evidence type="ECO:0000256" key="1">
    <source>
        <dbReference type="SAM" id="Phobius"/>
    </source>
</evidence>
<name>A0AAE4CCB1_9ACTN</name>
<sequence length="235" mass="23686">MKAQVTGEAAAGMGGFIDAALGFPAVLFSFLLVVVVGYWGLVLVGGADLDLLGGGVDADGLDGDAGDAGEAGGLGGFFAWLGFGGVPVTVIVSLLVAFAWFASLAGTVALGTTDLNGGLMVVLSLLVVVVALILAFGITRVLAGLLSRIMPVGPQPSRGDFMGATCVIRTGSVTATFGQAEVHAVDGSSSIIQVRQPGDEKLRAGSKAIIYDFDADGEFFWVMPAESAGLSDRSA</sequence>
<dbReference type="Proteomes" id="UP001183643">
    <property type="component" value="Unassembled WGS sequence"/>
</dbReference>
<evidence type="ECO:0008006" key="4">
    <source>
        <dbReference type="Google" id="ProtNLM"/>
    </source>
</evidence>
<feature type="transmembrane region" description="Helical" evidence="1">
    <location>
        <begin position="77"/>
        <end position="101"/>
    </location>
</feature>
<reference evidence="2" key="1">
    <citation type="submission" date="2023-07" db="EMBL/GenBank/DDBJ databases">
        <title>Sequencing the genomes of 1000 actinobacteria strains.</title>
        <authorList>
            <person name="Klenk H.-P."/>
        </authorList>
    </citation>
    <scope>NUCLEOTIDE SEQUENCE</scope>
    <source>
        <strain evidence="2">DSM 44707</strain>
    </source>
</reference>
<feature type="transmembrane region" description="Helical" evidence="1">
    <location>
        <begin position="20"/>
        <end position="44"/>
    </location>
</feature>
<keyword evidence="1" id="KW-0812">Transmembrane</keyword>
<accession>A0AAE4CCB1</accession>
<keyword evidence="1" id="KW-1133">Transmembrane helix</keyword>
<proteinExistence type="predicted"/>
<evidence type="ECO:0000313" key="3">
    <source>
        <dbReference type="Proteomes" id="UP001183643"/>
    </source>
</evidence>
<dbReference type="AlphaFoldDB" id="A0AAE4CCB1"/>
<evidence type="ECO:0000313" key="2">
    <source>
        <dbReference type="EMBL" id="MDR7278983.1"/>
    </source>
</evidence>
<feature type="transmembrane region" description="Helical" evidence="1">
    <location>
        <begin position="121"/>
        <end position="143"/>
    </location>
</feature>
<comment type="caution">
    <text evidence="2">The sequence shown here is derived from an EMBL/GenBank/DDBJ whole genome shotgun (WGS) entry which is preliminary data.</text>
</comment>
<keyword evidence="1" id="KW-0472">Membrane</keyword>
<keyword evidence="3" id="KW-1185">Reference proteome</keyword>
<gene>
    <name evidence="2" type="ORF">J2S41_005761</name>
</gene>
<dbReference type="EMBL" id="JAVDYB010000001">
    <property type="protein sequence ID" value="MDR7278983.1"/>
    <property type="molecule type" value="Genomic_DNA"/>
</dbReference>
<organism evidence="2 3">
    <name type="scientific">Catenuloplanes atrovinosus</name>
    <dbReference type="NCBI Taxonomy" id="137266"/>
    <lineage>
        <taxon>Bacteria</taxon>
        <taxon>Bacillati</taxon>
        <taxon>Actinomycetota</taxon>
        <taxon>Actinomycetes</taxon>
        <taxon>Micromonosporales</taxon>
        <taxon>Micromonosporaceae</taxon>
        <taxon>Catenuloplanes</taxon>
    </lineage>
</organism>
<protein>
    <recommendedName>
        <fullName evidence="4">DUF1449 family protein</fullName>
    </recommendedName>
</protein>